<organism evidence="1 2">
    <name type="scientific">Henosepilachna vigintioctopunctata</name>
    <dbReference type="NCBI Taxonomy" id="420089"/>
    <lineage>
        <taxon>Eukaryota</taxon>
        <taxon>Metazoa</taxon>
        <taxon>Ecdysozoa</taxon>
        <taxon>Arthropoda</taxon>
        <taxon>Hexapoda</taxon>
        <taxon>Insecta</taxon>
        <taxon>Pterygota</taxon>
        <taxon>Neoptera</taxon>
        <taxon>Endopterygota</taxon>
        <taxon>Coleoptera</taxon>
        <taxon>Polyphaga</taxon>
        <taxon>Cucujiformia</taxon>
        <taxon>Coccinelloidea</taxon>
        <taxon>Coccinellidae</taxon>
        <taxon>Epilachninae</taxon>
        <taxon>Epilachnini</taxon>
        <taxon>Henosepilachna</taxon>
    </lineage>
</organism>
<evidence type="ECO:0000313" key="2">
    <source>
        <dbReference type="Proteomes" id="UP001431783"/>
    </source>
</evidence>
<proteinExistence type="predicted"/>
<keyword evidence="2" id="KW-1185">Reference proteome</keyword>
<protein>
    <submittedName>
        <fullName evidence="1">Uncharacterized protein</fullName>
    </submittedName>
</protein>
<reference evidence="1 2" key="1">
    <citation type="submission" date="2023-03" db="EMBL/GenBank/DDBJ databases">
        <title>Genome insight into feeding habits of ladybird beetles.</title>
        <authorList>
            <person name="Li H.-S."/>
            <person name="Huang Y.-H."/>
            <person name="Pang H."/>
        </authorList>
    </citation>
    <scope>NUCLEOTIDE SEQUENCE [LARGE SCALE GENOMIC DNA]</scope>
    <source>
        <strain evidence="1">SYSU_2023b</strain>
        <tissue evidence="1">Whole body</tissue>
    </source>
</reference>
<dbReference type="Proteomes" id="UP001431783">
    <property type="component" value="Unassembled WGS sequence"/>
</dbReference>
<dbReference type="EMBL" id="JARQZJ010000094">
    <property type="protein sequence ID" value="KAK9884842.1"/>
    <property type="molecule type" value="Genomic_DNA"/>
</dbReference>
<gene>
    <name evidence="1" type="ORF">WA026_009068</name>
</gene>
<evidence type="ECO:0000313" key="1">
    <source>
        <dbReference type="EMBL" id="KAK9884842.1"/>
    </source>
</evidence>
<accession>A0AAW1UWI1</accession>
<sequence length="113" mass="12474">MSDEDEWIGIAWIRSINHSNTRSRMQHPTNQKKQIDPVLSDCDLGAKRILPDCIGIRTDTLLITIDSMDSIYIRLDVFVAAGGTIQEGTLLTAYDVCFISVAATDKDLGADCD</sequence>
<name>A0AAW1UWI1_9CUCU</name>
<comment type="caution">
    <text evidence="1">The sequence shown here is derived from an EMBL/GenBank/DDBJ whole genome shotgun (WGS) entry which is preliminary data.</text>
</comment>
<dbReference type="AlphaFoldDB" id="A0AAW1UWI1"/>
<feature type="non-terminal residue" evidence="1">
    <location>
        <position position="113"/>
    </location>
</feature>